<dbReference type="HOGENOM" id="CLU_1093231_0_0_9"/>
<proteinExistence type="predicted"/>
<protein>
    <submittedName>
        <fullName evidence="1">Uncharacterized protein</fullName>
    </submittedName>
</protein>
<dbReference type="AlphaFoldDB" id="A0A0F4LM61"/>
<reference evidence="1 2" key="1">
    <citation type="submission" date="2015-01" db="EMBL/GenBank/DDBJ databases">
        <title>Comparative genomics of the lactic acid bacteria isolated from the honey bee gut.</title>
        <authorList>
            <person name="Ellegaard K.M."/>
            <person name="Tamarit D."/>
            <person name="Javelind E."/>
            <person name="Olofsson T."/>
            <person name="Andersson S.G."/>
            <person name="Vasquez A."/>
        </authorList>
    </citation>
    <scope>NUCLEOTIDE SEQUENCE [LARGE SCALE GENOMIC DNA]</scope>
    <source>
        <strain evidence="1 2">Hma11</strain>
        <plasmid evidence="1">pHma11p1</plasmid>
    </source>
</reference>
<evidence type="ECO:0000313" key="1">
    <source>
        <dbReference type="EMBL" id="KJY59675.1"/>
    </source>
</evidence>
<evidence type="ECO:0000313" key="2">
    <source>
        <dbReference type="Proteomes" id="UP000033682"/>
    </source>
</evidence>
<comment type="caution">
    <text evidence="1">The sequence shown here is derived from an EMBL/GenBank/DDBJ whole genome shotgun (WGS) entry which is preliminary data.</text>
</comment>
<accession>A0A0F4LM61</accession>
<gene>
    <name evidence="1" type="ORF">JF72_15080</name>
</gene>
<geneLocation type="plasmid" evidence="1">
    <name>pHma11p1</name>
</geneLocation>
<dbReference type="Proteomes" id="UP000033682">
    <property type="component" value="Unassembled WGS sequence"/>
</dbReference>
<dbReference type="RefSeq" id="WP_046308335.1">
    <property type="nucleotide sequence ID" value="NZ_KQ034005.1"/>
</dbReference>
<dbReference type="EMBL" id="JXLG01000016">
    <property type="protein sequence ID" value="KJY59675.1"/>
    <property type="molecule type" value="Genomic_DNA"/>
</dbReference>
<keyword evidence="1" id="KW-0614">Plasmid</keyword>
<dbReference type="PATRIC" id="fig|303541.3.peg.81"/>
<name>A0A0F4LM61_9LACO</name>
<organism evidence="1 2">
    <name type="scientific">Lactobacillus apis</name>
    <dbReference type="NCBI Taxonomy" id="303541"/>
    <lineage>
        <taxon>Bacteria</taxon>
        <taxon>Bacillati</taxon>
        <taxon>Bacillota</taxon>
        <taxon>Bacilli</taxon>
        <taxon>Lactobacillales</taxon>
        <taxon>Lactobacillaceae</taxon>
        <taxon>Lactobacillus</taxon>
    </lineage>
</organism>
<keyword evidence="2" id="KW-1185">Reference proteome</keyword>
<sequence>MRIFTTLDKLNNWHYLNFKNINRYLASFPYRQNGQVYAICNYCHNPIKIIQRSSKDNEQNGLSLYASHVKTKKLDGFSPVNEDRLKHCLLSKKAQIMAFSPLSTSSFQIDDINQNNLRKDLTFYCGIFFSNQLTRSMISNHRNVVQFRDADYYNLPFALLVATKEINLNYRKVASPHLSKAIETNSQYFSISSEKQLLQKERFEAANLTMSFGNQKVGDSNLPSLEITVTESLGDISNTICDFRIFAKMFTNLLERKD</sequence>